<accession>A0A9X0WIP7</accession>
<name>A0A9X0WIP7_9GAMM</name>
<protein>
    <submittedName>
        <fullName evidence="2">CRISPR-associated protein</fullName>
    </submittedName>
</protein>
<organism evidence="2 3">
    <name type="scientific">Thiocapsa imhoffii</name>
    <dbReference type="NCBI Taxonomy" id="382777"/>
    <lineage>
        <taxon>Bacteria</taxon>
        <taxon>Pseudomonadati</taxon>
        <taxon>Pseudomonadota</taxon>
        <taxon>Gammaproteobacteria</taxon>
        <taxon>Chromatiales</taxon>
        <taxon>Chromatiaceae</taxon>
        <taxon>Thiocapsa</taxon>
    </lineage>
</organism>
<dbReference type="Pfam" id="PF09651">
    <property type="entry name" value="Cas_APE2256"/>
    <property type="match status" value="1"/>
</dbReference>
<gene>
    <name evidence="2" type="ORF">CKO25_11320</name>
</gene>
<comment type="caution">
    <text evidence="2">The sequence shown here is derived from an EMBL/GenBank/DDBJ whole genome shotgun (WGS) entry which is preliminary data.</text>
</comment>
<feature type="domain" description="CRISPR system ring nuclease SSO1393-like" evidence="1">
    <location>
        <begin position="59"/>
        <end position="189"/>
    </location>
</feature>
<reference evidence="2 3" key="1">
    <citation type="journal article" date="2020" name="Microorganisms">
        <title>Osmotic Adaptation and Compatible Solute Biosynthesis of Phototrophic Bacteria as Revealed from Genome Analyses.</title>
        <authorList>
            <person name="Imhoff J.F."/>
            <person name="Rahn T."/>
            <person name="Kunzel S."/>
            <person name="Keller A."/>
            <person name="Neulinger S.C."/>
        </authorList>
    </citation>
    <scope>NUCLEOTIDE SEQUENCE [LARGE SCALE GENOMIC DNA]</scope>
    <source>
        <strain evidence="2 3">DSM 21303</strain>
    </source>
</reference>
<dbReference type="Proteomes" id="UP001138802">
    <property type="component" value="Unassembled WGS sequence"/>
</dbReference>
<dbReference type="AlphaFoldDB" id="A0A9X0WIP7"/>
<dbReference type="RefSeq" id="WP_200388026.1">
    <property type="nucleotide sequence ID" value="NZ_NRSD01000010.1"/>
</dbReference>
<evidence type="ECO:0000313" key="2">
    <source>
        <dbReference type="EMBL" id="MBK1645220.1"/>
    </source>
</evidence>
<proteinExistence type="predicted"/>
<dbReference type="InterPro" id="IPR013442">
    <property type="entry name" value="SSO1393-like"/>
</dbReference>
<evidence type="ECO:0000259" key="1">
    <source>
        <dbReference type="Pfam" id="PF09651"/>
    </source>
</evidence>
<sequence>MAVYLCTCGTSAAKKLFGQPTPFNAAWVAEHGGVEAAAKAIHDTFRTARMDDDVALKRDLSAEIHSLARMGVNDKDTVVLFSSETADGQACAGAVQRYLEQVRAGIVCRVEVVPGLQVTDAHAFRTQGVLNFTKAVLDAIDANGAAQCVLNPTGGFKSLVPYTVLIGMLRGVPAKYIFEQSSALIPLPMMPVEFARSRLEPLRPLLERIQNETAIPRAALDQALPSFEEREILESLFEDQGQGQVSLSPVGFLVWEELERPTALVPFLSRRALDDLLKIRATEGTAPDDYIARAARSPEQLAVGKHEPWSNGLFWLKRGEHTRDRYLVSVEGWRLLVWRIVDHDEYDRLLTESRKRDVGARVAAERRVQYAPFIRMELYED</sequence>
<dbReference type="EMBL" id="NRSD01000010">
    <property type="protein sequence ID" value="MBK1645220.1"/>
    <property type="molecule type" value="Genomic_DNA"/>
</dbReference>
<dbReference type="Gene3D" id="3.40.50.10770">
    <property type="entry name" value="Hypothetical protein VC1899 like domain (Restriction endonuclease-like)"/>
    <property type="match status" value="1"/>
</dbReference>
<keyword evidence="3" id="KW-1185">Reference proteome</keyword>
<dbReference type="NCBIfam" id="TIGR02619">
    <property type="entry name" value="putative CRISPR-associated protein, APE2256 family"/>
    <property type="match status" value="1"/>
</dbReference>
<evidence type="ECO:0000313" key="3">
    <source>
        <dbReference type="Proteomes" id="UP001138802"/>
    </source>
</evidence>